<dbReference type="Proteomes" id="UP001444625">
    <property type="component" value="Unassembled WGS sequence"/>
</dbReference>
<gene>
    <name evidence="2" type="ORF">ABC228_12535</name>
</gene>
<organism evidence="2 3">
    <name type="scientific">Ornithinibacillus xuwenensis</name>
    <dbReference type="NCBI Taxonomy" id="3144668"/>
    <lineage>
        <taxon>Bacteria</taxon>
        <taxon>Bacillati</taxon>
        <taxon>Bacillota</taxon>
        <taxon>Bacilli</taxon>
        <taxon>Bacillales</taxon>
        <taxon>Bacillaceae</taxon>
        <taxon>Ornithinibacillus</taxon>
    </lineage>
</organism>
<reference evidence="2 3" key="1">
    <citation type="submission" date="2024-05" db="EMBL/GenBank/DDBJ databases">
        <authorList>
            <person name="Haq I."/>
            <person name="Ullah Z."/>
            <person name="Ahmad R."/>
            <person name="Li M."/>
            <person name="Tong Y."/>
        </authorList>
    </citation>
    <scope>NUCLEOTIDE SEQUENCE [LARGE SCALE GENOMIC DNA]</scope>
    <source>
        <strain evidence="2 3">16A2E</strain>
    </source>
</reference>
<evidence type="ECO:0000313" key="2">
    <source>
        <dbReference type="EMBL" id="MEN2768021.1"/>
    </source>
</evidence>
<dbReference type="InterPro" id="IPR012433">
    <property type="entry name" value="Imm11"/>
</dbReference>
<keyword evidence="3" id="KW-1185">Reference proteome</keyword>
<protein>
    <submittedName>
        <fullName evidence="2">DUF1629 domain-containing protein</fullName>
    </submittedName>
</protein>
<evidence type="ECO:0000313" key="3">
    <source>
        <dbReference type="Proteomes" id="UP001444625"/>
    </source>
</evidence>
<comment type="caution">
    <text evidence="2">The sequence shown here is derived from an EMBL/GenBank/DDBJ whole genome shotgun (WGS) entry which is preliminary data.</text>
</comment>
<evidence type="ECO:0000259" key="1">
    <source>
        <dbReference type="Pfam" id="PF07791"/>
    </source>
</evidence>
<proteinExistence type="predicted"/>
<dbReference type="EMBL" id="JBDIML010000003">
    <property type="protein sequence ID" value="MEN2768021.1"/>
    <property type="molecule type" value="Genomic_DNA"/>
</dbReference>
<sequence length="189" mass="22008">MYWVLVSERSDEYEISIDKVPPIIESHSLYMDQGSFIPDRLPTIDIPFTQHIEERKTDNIIVPTRMGLFVNEKVKSIFDKLGIRNIQYFKARLIQQSTQIINENYYIANVIGKYACVDHQESELEYFDDGDIQFIDKLVLNLEEGNDHGHIFRLAEFPALLMISQQLKDIIVDSNITGFKIYNPAEFSL</sequence>
<feature type="domain" description="Immunity MXAN-0049 protein" evidence="1">
    <location>
        <begin position="40"/>
        <end position="181"/>
    </location>
</feature>
<dbReference type="RefSeq" id="WP_345825483.1">
    <property type="nucleotide sequence ID" value="NZ_JBDIML010000003.1"/>
</dbReference>
<accession>A0ABU9XI86</accession>
<dbReference type="Pfam" id="PF07791">
    <property type="entry name" value="Imm11"/>
    <property type="match status" value="1"/>
</dbReference>
<name>A0ABU9XI86_9BACI</name>